<evidence type="ECO:0000259" key="1">
    <source>
        <dbReference type="PROSITE" id="PS51154"/>
    </source>
</evidence>
<dbReference type="PANTHER" id="PTHR11106:SF27">
    <property type="entry name" value="MACRO DOMAIN-CONTAINING PROTEIN"/>
    <property type="match status" value="1"/>
</dbReference>
<protein>
    <submittedName>
        <fullName evidence="2">Appr-1-p processing protein</fullName>
    </submittedName>
</protein>
<sequence length="330" mass="36467">MPLEIIRNDIIKVNADAIVNPTNRALDAGGGVDLEIHKAAGPKLAEECRSLGELPVGKARITKGYDLPARYVIHTAGPVWQGGNSGEEGLLKSCYRSSLDLAKEYGLESVAFPLISSGSFGYPKDLALRTAISSIGEFLLSNDMKVYLVVYDKDSFMLSGKLFASITQYIDEKYVEEKPASVRERRGDMLAAEMMSPMESQAIPRKSKRSLDEVVGQMDETFSRSLLRIIDEKGLKDSDVYKKANVDRKLFSKIKSDAFYKPSKPTAIAFAIALELNLDETKDLLMKAGFALSNSSKSDLIIQYFLEREIYNIFEINEALYGFGQAALGV</sequence>
<gene>
    <name evidence="2" type="ORF">T472_0201385</name>
</gene>
<dbReference type="PROSITE" id="PS51154">
    <property type="entry name" value="MACRO"/>
    <property type="match status" value="1"/>
</dbReference>
<dbReference type="OrthoDB" id="6194521at2"/>
<dbReference type="EMBL" id="AXUN02000018">
    <property type="protein sequence ID" value="ETA82382.1"/>
    <property type="molecule type" value="Genomic_DNA"/>
</dbReference>
<dbReference type="Proteomes" id="UP000017747">
    <property type="component" value="Unassembled WGS sequence"/>
</dbReference>
<proteinExistence type="predicted"/>
<comment type="caution">
    <text evidence="2">The sequence shown here is derived from an EMBL/GenBank/DDBJ whole genome shotgun (WGS) entry which is preliminary data.</text>
</comment>
<dbReference type="AlphaFoldDB" id="V7IBY2"/>
<dbReference type="SUPFAM" id="SSF52949">
    <property type="entry name" value="Macro domain-like"/>
    <property type="match status" value="1"/>
</dbReference>
<evidence type="ECO:0000313" key="3">
    <source>
        <dbReference type="Proteomes" id="UP000017747"/>
    </source>
</evidence>
<name>V7IBY2_9CLOT</name>
<evidence type="ECO:0000313" key="2">
    <source>
        <dbReference type="EMBL" id="ETA82382.1"/>
    </source>
</evidence>
<dbReference type="STRING" id="994573.T472_0201385"/>
<dbReference type="Pfam" id="PF01661">
    <property type="entry name" value="Macro"/>
    <property type="match status" value="1"/>
</dbReference>
<feature type="domain" description="Macro" evidence="1">
    <location>
        <begin position="1"/>
        <end position="167"/>
    </location>
</feature>
<organism evidence="2 3">
    <name type="scientific">Youngiibacter fragilis 232.1</name>
    <dbReference type="NCBI Taxonomy" id="994573"/>
    <lineage>
        <taxon>Bacteria</taxon>
        <taxon>Bacillati</taxon>
        <taxon>Bacillota</taxon>
        <taxon>Clostridia</taxon>
        <taxon>Eubacteriales</taxon>
        <taxon>Clostridiaceae</taxon>
        <taxon>Youngiibacter</taxon>
    </lineage>
</organism>
<dbReference type="InterPro" id="IPR043472">
    <property type="entry name" value="Macro_dom-like"/>
</dbReference>
<accession>V7IBY2</accession>
<dbReference type="InterPro" id="IPR002589">
    <property type="entry name" value="Macro_dom"/>
</dbReference>
<reference evidence="2 3" key="1">
    <citation type="journal article" date="2014" name="Genome Announc.">
        <title>Genome Sequence of Youngiibacter fragilis, the Type Strain of the Genus Youngiibacter.</title>
        <authorList>
            <person name="Wawrik C.B."/>
            <person name="Callaghan A.V."/>
            <person name="Stamps B.W."/>
            <person name="Wawrik B."/>
        </authorList>
    </citation>
    <scope>NUCLEOTIDE SEQUENCE [LARGE SCALE GENOMIC DNA]</scope>
    <source>
        <strain evidence="2 3">232.1</strain>
    </source>
</reference>
<keyword evidence="3" id="KW-1185">Reference proteome</keyword>
<dbReference type="Gene3D" id="3.40.220.10">
    <property type="entry name" value="Leucine Aminopeptidase, subunit E, domain 1"/>
    <property type="match status" value="1"/>
</dbReference>
<dbReference type="CDD" id="cd02908">
    <property type="entry name" value="Macro_OAADPr_deacetylase"/>
    <property type="match status" value="1"/>
</dbReference>
<dbReference type="PATRIC" id="fig|994573.3.peg.257"/>
<dbReference type="RefSeq" id="WP_023383433.1">
    <property type="nucleotide sequence ID" value="NZ_AXUN02000018.1"/>
</dbReference>
<dbReference type="SMART" id="SM00506">
    <property type="entry name" value="A1pp"/>
    <property type="match status" value="1"/>
</dbReference>
<dbReference type="PANTHER" id="PTHR11106">
    <property type="entry name" value="GANGLIOSIDE INDUCED DIFFERENTIATION ASSOCIATED PROTEIN 2-RELATED"/>
    <property type="match status" value="1"/>
</dbReference>
<dbReference type="eggNOG" id="COG2110">
    <property type="taxonomic scope" value="Bacteria"/>
</dbReference>